<name>A0A1Y6BCP4_9BACT</name>
<accession>A0A1Y6BCP4</accession>
<keyword evidence="2 3" id="KW-0143">Chaperone</keyword>
<dbReference type="InterPro" id="IPR002639">
    <property type="entry name" value="UreF"/>
</dbReference>
<dbReference type="AlphaFoldDB" id="A0A1Y6BCP4"/>
<proteinExistence type="inferred from homology"/>
<evidence type="ECO:0000256" key="2">
    <source>
        <dbReference type="ARBA" id="ARBA00023186"/>
    </source>
</evidence>
<dbReference type="PIRSF" id="PIRSF009467">
    <property type="entry name" value="Ureas_acces_UreF"/>
    <property type="match status" value="1"/>
</dbReference>
<dbReference type="HAMAP" id="MF_01385">
    <property type="entry name" value="UreF"/>
    <property type="match status" value="1"/>
</dbReference>
<organism evidence="4 5">
    <name type="scientific">Pseudobacteriovorax antillogorgiicola</name>
    <dbReference type="NCBI Taxonomy" id="1513793"/>
    <lineage>
        <taxon>Bacteria</taxon>
        <taxon>Pseudomonadati</taxon>
        <taxon>Bdellovibrionota</taxon>
        <taxon>Oligoflexia</taxon>
        <taxon>Oligoflexales</taxon>
        <taxon>Pseudobacteriovoracaceae</taxon>
        <taxon>Pseudobacteriovorax</taxon>
    </lineage>
</organism>
<dbReference type="Pfam" id="PF01730">
    <property type="entry name" value="UreF"/>
    <property type="match status" value="1"/>
</dbReference>
<keyword evidence="5" id="KW-1185">Reference proteome</keyword>
<dbReference type="EMBL" id="FWZT01000003">
    <property type="protein sequence ID" value="SMF02969.1"/>
    <property type="molecule type" value="Genomic_DNA"/>
</dbReference>
<dbReference type="InterPro" id="IPR038277">
    <property type="entry name" value="UreF_sf"/>
</dbReference>
<dbReference type="Gene3D" id="1.10.4190.10">
    <property type="entry name" value="Urease accessory protein UreF"/>
    <property type="match status" value="1"/>
</dbReference>
<reference evidence="5" key="1">
    <citation type="submission" date="2017-04" db="EMBL/GenBank/DDBJ databases">
        <authorList>
            <person name="Varghese N."/>
            <person name="Submissions S."/>
        </authorList>
    </citation>
    <scope>NUCLEOTIDE SEQUENCE [LARGE SCALE GENOMIC DNA]</scope>
    <source>
        <strain evidence="5">RKEM611</strain>
    </source>
</reference>
<keyword evidence="1 3" id="KW-0996">Nickel insertion</keyword>
<protein>
    <recommendedName>
        <fullName evidence="3">Urease accessory protein UreF</fullName>
    </recommendedName>
</protein>
<dbReference type="GO" id="GO:0016151">
    <property type="term" value="F:nickel cation binding"/>
    <property type="evidence" value="ECO:0007669"/>
    <property type="project" value="UniProtKB-UniRule"/>
</dbReference>
<dbReference type="PANTHER" id="PTHR33620">
    <property type="entry name" value="UREASE ACCESSORY PROTEIN F"/>
    <property type="match status" value="1"/>
</dbReference>
<dbReference type="STRING" id="1513793.SAMN06296036_103296"/>
<dbReference type="RefSeq" id="WP_132315833.1">
    <property type="nucleotide sequence ID" value="NZ_FWZT01000003.1"/>
</dbReference>
<comment type="function">
    <text evidence="3">Required for maturation of urease via the functional incorporation of the urease nickel metallocenter.</text>
</comment>
<evidence type="ECO:0000313" key="4">
    <source>
        <dbReference type="EMBL" id="SMF02969.1"/>
    </source>
</evidence>
<comment type="similarity">
    <text evidence="3">Belongs to the UreF family.</text>
</comment>
<gene>
    <name evidence="3" type="primary">ureF</name>
    <name evidence="4" type="ORF">SAMN06296036_103296</name>
</gene>
<dbReference type="GO" id="GO:0005737">
    <property type="term" value="C:cytoplasm"/>
    <property type="evidence" value="ECO:0007669"/>
    <property type="project" value="UniProtKB-SubCell"/>
</dbReference>
<evidence type="ECO:0000256" key="1">
    <source>
        <dbReference type="ARBA" id="ARBA00022988"/>
    </source>
</evidence>
<dbReference type="OrthoDB" id="9798772at2"/>
<sequence length="208" mass="22801">MLQVLRLCSPNLPIGGFAWSQGLEGATDIGLICSGEQLDEWCRMMLDIMAANEGAVIYHTMMGGDLQDLSDLMIASKETSELKIESKKMGSALKRLIREVHSDLTVAHNIEAYEVIYGVLANHLGMPVPSSLQGYFWAWCENQVLAATRLIPIGHIACQKILLGLISAMDEAVANSCEIPIDQIGATLPGLFTASAHHERQYSRLFRS</sequence>
<dbReference type="Proteomes" id="UP000192907">
    <property type="component" value="Unassembled WGS sequence"/>
</dbReference>
<evidence type="ECO:0000256" key="3">
    <source>
        <dbReference type="HAMAP-Rule" id="MF_01385"/>
    </source>
</evidence>
<comment type="subcellular location">
    <subcellularLocation>
        <location evidence="3">Cytoplasm</location>
    </subcellularLocation>
</comment>
<comment type="subunit">
    <text evidence="3">UreD, UreF and UreG form a complex that acts as a GTP-hydrolysis-dependent molecular chaperone, activating the urease apoprotein by helping to assemble the nickel containing metallocenter of UreC. The UreE protein probably delivers the nickel.</text>
</comment>
<evidence type="ECO:0000313" key="5">
    <source>
        <dbReference type="Proteomes" id="UP000192907"/>
    </source>
</evidence>
<dbReference type="PANTHER" id="PTHR33620:SF1">
    <property type="entry name" value="UREASE ACCESSORY PROTEIN F"/>
    <property type="match status" value="1"/>
</dbReference>
<keyword evidence="3" id="KW-0963">Cytoplasm</keyword>